<evidence type="ECO:0000313" key="2">
    <source>
        <dbReference type="Proteomes" id="UP001057279"/>
    </source>
</evidence>
<proteinExistence type="predicted"/>
<reference evidence="1" key="1">
    <citation type="submission" date="2022-03" db="EMBL/GenBank/DDBJ databases">
        <title>Genomic analyses of argali, domestic sheep and their hybrids provide insights into chromosomal evolution, heterosis and genetic basis of agronomic traits.</title>
        <authorList>
            <person name="Li M."/>
        </authorList>
    </citation>
    <scope>NUCLEOTIDE SEQUENCE</scope>
    <source>
        <strain evidence="1">F1 hybrid</strain>
    </source>
</reference>
<accession>A0ACB9UYE0</accession>
<protein>
    <submittedName>
        <fullName evidence="1">Uncharacterized protein</fullName>
    </submittedName>
</protein>
<organism evidence="1 2">
    <name type="scientific">Ovis ammon polii x Ovis aries</name>
    <dbReference type="NCBI Taxonomy" id="2918886"/>
    <lineage>
        <taxon>Eukaryota</taxon>
        <taxon>Metazoa</taxon>
        <taxon>Chordata</taxon>
        <taxon>Craniata</taxon>
        <taxon>Vertebrata</taxon>
        <taxon>Euteleostomi</taxon>
        <taxon>Mammalia</taxon>
        <taxon>Eutheria</taxon>
        <taxon>Laurasiatheria</taxon>
        <taxon>Artiodactyla</taxon>
        <taxon>Ruminantia</taxon>
        <taxon>Pecora</taxon>
        <taxon>Bovidae</taxon>
        <taxon>Caprinae</taxon>
        <taxon>Ovis</taxon>
    </lineage>
</organism>
<name>A0ACB9UYE0_9CETA</name>
<dbReference type="EMBL" id="CM043033">
    <property type="protein sequence ID" value="KAI4582650.1"/>
    <property type="molecule type" value="Genomic_DNA"/>
</dbReference>
<keyword evidence="2" id="KW-1185">Reference proteome</keyword>
<comment type="caution">
    <text evidence="1">The sequence shown here is derived from an EMBL/GenBank/DDBJ whole genome shotgun (WGS) entry which is preliminary data.</text>
</comment>
<evidence type="ECO:0000313" key="1">
    <source>
        <dbReference type="EMBL" id="KAI4582650.1"/>
    </source>
</evidence>
<dbReference type="Proteomes" id="UP001057279">
    <property type="component" value="Linkage Group LG08"/>
</dbReference>
<sequence>MSSLRNSLSPFALDLLFLEVAFTPELLSRCLDCAWSGWRDLRLSSRRPCRSGLQRLLGWSSGLCQGCPCASASSQLCDPLLGPYMEVRPSCRRPPGERPHFPPPPPGISVSGRILWFSWHHPGCGVTGITRHRLLASPNTLGLWDHGWDGNEAATAAFIRRALWAPDVELNSDSTIHPSTRIIRHCCPRSDPVSCED</sequence>
<gene>
    <name evidence="1" type="ORF">MJG53_009201</name>
</gene>